<dbReference type="AlphaFoldDB" id="A0A0A8Z1C2"/>
<protein>
    <submittedName>
        <fullName evidence="1">Uncharacterized protein</fullName>
    </submittedName>
</protein>
<reference evidence="1" key="2">
    <citation type="journal article" date="2015" name="Data Brief">
        <title>Shoot transcriptome of the giant reed, Arundo donax.</title>
        <authorList>
            <person name="Barrero R.A."/>
            <person name="Guerrero F.D."/>
            <person name="Moolhuijzen P."/>
            <person name="Goolsby J.A."/>
            <person name="Tidwell J."/>
            <person name="Bellgard S.E."/>
            <person name="Bellgard M.I."/>
        </authorList>
    </citation>
    <scope>NUCLEOTIDE SEQUENCE</scope>
    <source>
        <tissue evidence="1">Shoot tissue taken approximately 20 cm above the soil surface</tissue>
    </source>
</reference>
<organism evidence="1">
    <name type="scientific">Arundo donax</name>
    <name type="common">Giant reed</name>
    <name type="synonym">Donax arundinaceus</name>
    <dbReference type="NCBI Taxonomy" id="35708"/>
    <lineage>
        <taxon>Eukaryota</taxon>
        <taxon>Viridiplantae</taxon>
        <taxon>Streptophyta</taxon>
        <taxon>Embryophyta</taxon>
        <taxon>Tracheophyta</taxon>
        <taxon>Spermatophyta</taxon>
        <taxon>Magnoliopsida</taxon>
        <taxon>Liliopsida</taxon>
        <taxon>Poales</taxon>
        <taxon>Poaceae</taxon>
        <taxon>PACMAD clade</taxon>
        <taxon>Arundinoideae</taxon>
        <taxon>Arundineae</taxon>
        <taxon>Arundo</taxon>
    </lineage>
</organism>
<dbReference type="EMBL" id="GBRH01264701">
    <property type="protein sequence ID" value="JAD33194.1"/>
    <property type="molecule type" value="Transcribed_RNA"/>
</dbReference>
<reference evidence="1" key="1">
    <citation type="submission" date="2014-09" db="EMBL/GenBank/DDBJ databases">
        <authorList>
            <person name="Magalhaes I.L.F."/>
            <person name="Oliveira U."/>
            <person name="Santos F.R."/>
            <person name="Vidigal T.H.D.A."/>
            <person name="Brescovit A.D."/>
            <person name="Santos A.J."/>
        </authorList>
    </citation>
    <scope>NUCLEOTIDE SEQUENCE</scope>
    <source>
        <tissue evidence="1">Shoot tissue taken approximately 20 cm above the soil surface</tissue>
    </source>
</reference>
<sequence length="52" mass="5518">MTLAHAECHPAQLLNTNYTPCSNGNTPCSNGHNPLWPVRTLLGGTNCITLLG</sequence>
<name>A0A0A8Z1C2_ARUDO</name>
<evidence type="ECO:0000313" key="1">
    <source>
        <dbReference type="EMBL" id="JAD33194.1"/>
    </source>
</evidence>
<accession>A0A0A8Z1C2</accession>
<proteinExistence type="predicted"/>